<feature type="signal peptide" evidence="1">
    <location>
        <begin position="1"/>
        <end position="20"/>
    </location>
</feature>
<feature type="domain" description="DUF1214" evidence="2">
    <location>
        <begin position="403"/>
        <end position="516"/>
    </location>
</feature>
<dbReference type="PANTHER" id="PTHR36509">
    <property type="entry name" value="BLL3101 PROTEIN"/>
    <property type="match status" value="1"/>
</dbReference>
<dbReference type="Pfam" id="PF06863">
    <property type="entry name" value="DUF1254"/>
    <property type="match status" value="1"/>
</dbReference>
<evidence type="ECO:0000259" key="3">
    <source>
        <dbReference type="Pfam" id="PF06863"/>
    </source>
</evidence>
<dbReference type="SUPFAM" id="SSF160935">
    <property type="entry name" value="VPA0735-like"/>
    <property type="match status" value="1"/>
</dbReference>
<dbReference type="InterPro" id="IPR037049">
    <property type="entry name" value="DUF1214_C_sf"/>
</dbReference>
<dbReference type="InterPro" id="IPR037050">
    <property type="entry name" value="DUF1254_sf"/>
</dbReference>
<feature type="chain" id="PRO_5029448540" evidence="1">
    <location>
        <begin position="21"/>
        <end position="542"/>
    </location>
</feature>
<dbReference type="AlphaFoldDB" id="A0A7L9QEP1"/>
<feature type="domain" description="DUF1254" evidence="3">
    <location>
        <begin position="124"/>
        <end position="256"/>
    </location>
</feature>
<protein>
    <submittedName>
        <fullName evidence="4">Putative extracellular protein TR9_078</fullName>
    </submittedName>
</protein>
<name>A0A7L9QEP1_9CHLO</name>
<evidence type="ECO:0000259" key="2">
    <source>
        <dbReference type="Pfam" id="PF06742"/>
    </source>
</evidence>
<dbReference type="InterPro" id="IPR010679">
    <property type="entry name" value="DUF1254"/>
</dbReference>
<accession>A0A7L9QEP1</accession>
<reference evidence="4" key="1">
    <citation type="journal article" date="2020" name="Microb. Ecol.">
        <title>The Under-explored Extracellular Proteome of Aero-Terrestrial Microalgae Provides Clues on Different Mechanisms of Desiccation Tolerance in Non-Model Organisms.</title>
        <authorList>
            <person name="Gonzalez-Hourcade M."/>
            <person name="Del Campo E.M."/>
            <person name="Casano L.M."/>
        </authorList>
    </citation>
    <scope>NUCLEOTIDE SEQUENCE</scope>
    <source>
        <strain evidence="4">TR9</strain>
    </source>
</reference>
<dbReference type="Gene3D" id="2.60.120.600">
    <property type="entry name" value="Domain of unknown function DUF1214, C-terminal domain"/>
    <property type="match status" value="1"/>
</dbReference>
<evidence type="ECO:0000256" key="1">
    <source>
        <dbReference type="SAM" id="SignalP"/>
    </source>
</evidence>
<sequence length="542" mass="56553">MPSGKVSTLLLLSALVLTWSGHLPILAAPAPAPAPAPEPLAISANITGSLGNLCSSQPGVLSLVQGSAANQDRAGLAIAVPASLTNAVAVQQIAQIAWEYIYSFPIPFVAKTLALGSANGTAVNTFYLRSNRLATSNDTAVVAPNHDTIYSQGWLDLSQGPVILTLPSFDSNRYWIVPLQDAYTNTYSVLGSDYNTQAGQYLIVGRNVSVNATFRGFTPDRIIHAPTDINLIIARVQVMSNADTAAASSLNQAITLAAYSTSANATSSTMSKATTIARAVNGSGYGTTSTLLQYVTNLSQQPAAWFNLSATFVGIDPPGMGASSVDTTLAALSTTAGNATGLAATAFGVGSQVALRCITTSDVGLDTKTGWNITNGAGSYGKDYLLRAQIARSGLGALPASQSIYATTTRDSQNRTLDASTGNNYTVTFPLPLPARAFWSLTLYNAPTMALVNNTINRYSIGDNTSGLSLSGAGNNTLQVFISASQPARQSPQYANWLPAPINAPFELILRLYEAESDVFSGQYAPPAVVRATDQASTITSK</sequence>
<dbReference type="InterPro" id="IPR010621">
    <property type="entry name" value="DUF1214"/>
</dbReference>
<proteinExistence type="evidence at transcript level"/>
<evidence type="ECO:0000313" key="4">
    <source>
        <dbReference type="EMBL" id="QOL01276.1"/>
    </source>
</evidence>
<dbReference type="PANTHER" id="PTHR36509:SF2">
    <property type="entry name" value="BLL3101 PROTEIN"/>
    <property type="match status" value="1"/>
</dbReference>
<organism evidence="4">
    <name type="scientific">Trebouxia lynnae</name>
    <dbReference type="NCBI Taxonomy" id="1825957"/>
    <lineage>
        <taxon>Eukaryota</taxon>
        <taxon>Viridiplantae</taxon>
        <taxon>Chlorophyta</taxon>
        <taxon>core chlorophytes</taxon>
        <taxon>Trebouxiophyceae</taxon>
        <taxon>Trebouxiales</taxon>
        <taxon>Trebouxiaceae</taxon>
        <taxon>Trebouxia</taxon>
    </lineage>
</organism>
<dbReference type="Pfam" id="PF06742">
    <property type="entry name" value="DUF1214"/>
    <property type="match status" value="1"/>
</dbReference>
<dbReference type="EMBL" id="MT439029">
    <property type="protein sequence ID" value="QOL01276.1"/>
    <property type="molecule type" value="mRNA"/>
</dbReference>
<dbReference type="Gene3D" id="2.60.40.1610">
    <property type="entry name" value="Domain of unknown function DUF1254"/>
    <property type="match status" value="1"/>
</dbReference>
<keyword evidence="1" id="KW-0732">Signal</keyword>